<protein>
    <submittedName>
        <fullName evidence="1">Uncharacterized protein</fullName>
    </submittedName>
</protein>
<accession>A0A133KTM3</accession>
<comment type="caution">
    <text evidence="1">The sequence shown here is derived from an EMBL/GenBank/DDBJ whole genome shotgun (WGS) entry which is preliminary data.</text>
</comment>
<dbReference type="Proteomes" id="UP000070376">
    <property type="component" value="Unassembled WGS sequence"/>
</dbReference>
<proteinExistence type="predicted"/>
<evidence type="ECO:0000313" key="2">
    <source>
        <dbReference type="Proteomes" id="UP000070376"/>
    </source>
</evidence>
<dbReference type="AlphaFoldDB" id="A0A133KTM3"/>
<sequence>MNKIKKPHSLLSGSAVFLCLFRAIRAISQSTGNGHFFGKPL</sequence>
<name>A0A133KTM3_HEYCO</name>
<reference evidence="2" key="1">
    <citation type="submission" date="2016-01" db="EMBL/GenBank/DDBJ databases">
        <authorList>
            <person name="Mitreva M."/>
            <person name="Pepin K.H."/>
            <person name="Mihindukulasuriya K.A."/>
            <person name="Fulton R."/>
            <person name="Fronick C."/>
            <person name="O'Laughlin M."/>
            <person name="Miner T."/>
            <person name="Herter B."/>
            <person name="Rosa B.A."/>
            <person name="Cordes M."/>
            <person name="Tomlinson C."/>
            <person name="Wollam A."/>
            <person name="Palsikar V.B."/>
            <person name="Mardis E.R."/>
            <person name="Wilson R.K."/>
        </authorList>
    </citation>
    <scope>NUCLEOTIDE SEQUENCE [LARGE SCALE GENOMIC DNA]</scope>
    <source>
        <strain evidence="2">GED7749B</strain>
    </source>
</reference>
<organism evidence="1 2">
    <name type="scientific">Heyndrickxia coagulans</name>
    <name type="common">Weizmannia coagulans</name>
    <dbReference type="NCBI Taxonomy" id="1398"/>
    <lineage>
        <taxon>Bacteria</taxon>
        <taxon>Bacillati</taxon>
        <taxon>Bacillota</taxon>
        <taxon>Bacilli</taxon>
        <taxon>Bacillales</taxon>
        <taxon>Bacillaceae</taxon>
        <taxon>Heyndrickxia</taxon>
    </lineage>
</organism>
<dbReference type="EMBL" id="LRPN01000047">
    <property type="protein sequence ID" value="KWZ83029.1"/>
    <property type="molecule type" value="Genomic_DNA"/>
</dbReference>
<gene>
    <name evidence="1" type="ORF">HMPREF3213_01514</name>
</gene>
<evidence type="ECO:0000313" key="1">
    <source>
        <dbReference type="EMBL" id="KWZ83029.1"/>
    </source>
</evidence>